<keyword evidence="1" id="KW-0472">Membrane</keyword>
<organism evidence="2 3">
    <name type="scientific">Kibdelosporangium phytohabitans</name>
    <dbReference type="NCBI Taxonomy" id="860235"/>
    <lineage>
        <taxon>Bacteria</taxon>
        <taxon>Bacillati</taxon>
        <taxon>Actinomycetota</taxon>
        <taxon>Actinomycetes</taxon>
        <taxon>Pseudonocardiales</taxon>
        <taxon>Pseudonocardiaceae</taxon>
        <taxon>Kibdelosporangium</taxon>
    </lineage>
</organism>
<name>A0A0N9HZ15_9PSEU</name>
<evidence type="ECO:0000313" key="3">
    <source>
        <dbReference type="Proteomes" id="UP000063699"/>
    </source>
</evidence>
<feature type="transmembrane region" description="Helical" evidence="1">
    <location>
        <begin position="141"/>
        <end position="159"/>
    </location>
</feature>
<feature type="transmembrane region" description="Helical" evidence="1">
    <location>
        <begin position="165"/>
        <end position="186"/>
    </location>
</feature>
<keyword evidence="3" id="KW-1185">Reference proteome</keyword>
<evidence type="ECO:0000313" key="2">
    <source>
        <dbReference type="EMBL" id="ALG07145.1"/>
    </source>
</evidence>
<dbReference type="STRING" id="860235.AOZ06_09605"/>
<dbReference type="RefSeq" id="WP_054289116.1">
    <property type="nucleotide sequence ID" value="NZ_CP012752.1"/>
</dbReference>
<feature type="transmembrane region" description="Helical" evidence="1">
    <location>
        <begin position="66"/>
        <end position="85"/>
    </location>
</feature>
<dbReference type="KEGG" id="kphy:AOZ06_09605"/>
<keyword evidence="1" id="KW-1133">Transmembrane helix</keyword>
<reference evidence="2 3" key="1">
    <citation type="submission" date="2015-07" db="EMBL/GenBank/DDBJ databases">
        <title>Genome sequencing of Kibdelosporangium phytohabitans.</title>
        <authorList>
            <person name="Qin S."/>
            <person name="Xing K."/>
        </authorList>
    </citation>
    <scope>NUCLEOTIDE SEQUENCE [LARGE SCALE GENOMIC DNA]</scope>
    <source>
        <strain evidence="2 3">KLBMP1111</strain>
    </source>
</reference>
<evidence type="ECO:0000256" key="1">
    <source>
        <dbReference type="SAM" id="Phobius"/>
    </source>
</evidence>
<dbReference type="Proteomes" id="UP000063699">
    <property type="component" value="Chromosome"/>
</dbReference>
<proteinExistence type="predicted"/>
<keyword evidence="1" id="KW-0812">Transmembrane</keyword>
<sequence>MTDAVTDVVVLAVGGPSDDGLRGVAAVSARAAYALMCLTICWGILTKTGWARRFGERKTLRAGHMVLATLTITFGIVHAMGFLFLAEGKFTLAQITLPLGEGVFFRYAIAIIGLELMIAIFVTAGLYRWTSYRRWQWVHRMAYAALALLVVHSILGAMANGHLAVLWLAGLTLLIPTVTLSILRFVPTRMLVQIGLVEEQV</sequence>
<feature type="transmembrane region" description="Helical" evidence="1">
    <location>
        <begin position="105"/>
        <end position="129"/>
    </location>
</feature>
<dbReference type="AlphaFoldDB" id="A0A0N9HZ15"/>
<gene>
    <name evidence="2" type="ORF">AOZ06_09605</name>
</gene>
<dbReference type="EMBL" id="CP012752">
    <property type="protein sequence ID" value="ALG07145.1"/>
    <property type="molecule type" value="Genomic_DNA"/>
</dbReference>
<accession>A0A0N9HZ15</accession>
<feature type="transmembrane region" description="Helical" evidence="1">
    <location>
        <begin position="24"/>
        <end position="45"/>
    </location>
</feature>
<protein>
    <submittedName>
        <fullName evidence="2">Uncharacterized protein</fullName>
    </submittedName>
</protein>
<dbReference type="OrthoDB" id="3668800at2"/>